<dbReference type="Proteomes" id="UP001221757">
    <property type="component" value="Unassembled WGS sequence"/>
</dbReference>
<dbReference type="AlphaFoldDB" id="A0AAD7GGV8"/>
<dbReference type="PANTHER" id="PTHR14218">
    <property type="entry name" value="PROTEASE S8 TRIPEPTIDYL PEPTIDASE I CLN2"/>
    <property type="match status" value="1"/>
</dbReference>
<dbReference type="SMART" id="SM00944">
    <property type="entry name" value="Pro-kuma_activ"/>
    <property type="match status" value="1"/>
</dbReference>
<dbReference type="EMBL" id="JARKIE010000087">
    <property type="protein sequence ID" value="KAJ7687497.1"/>
    <property type="molecule type" value="Genomic_DNA"/>
</dbReference>
<feature type="chain" id="PRO_5042195046" evidence="1">
    <location>
        <begin position="18"/>
        <end position="402"/>
    </location>
</feature>
<keyword evidence="4" id="KW-1185">Reference proteome</keyword>
<accession>A0AAD7GGV8</accession>
<dbReference type="InterPro" id="IPR036852">
    <property type="entry name" value="Peptidase_S8/S53_dom_sf"/>
</dbReference>
<dbReference type="GO" id="GO:0004252">
    <property type="term" value="F:serine-type endopeptidase activity"/>
    <property type="evidence" value="ECO:0007669"/>
    <property type="project" value="InterPro"/>
</dbReference>
<dbReference type="Pfam" id="PF09286">
    <property type="entry name" value="Pro-kuma_activ"/>
    <property type="match status" value="1"/>
</dbReference>
<gene>
    <name evidence="3" type="ORF">B0H17DRAFT_1136224</name>
</gene>
<comment type="caution">
    <text evidence="3">The sequence shown here is derived from an EMBL/GenBank/DDBJ whole genome shotgun (WGS) entry which is preliminary data.</text>
</comment>
<feature type="signal peptide" evidence="1">
    <location>
        <begin position="1"/>
        <end position="17"/>
    </location>
</feature>
<proteinExistence type="predicted"/>
<dbReference type="GO" id="GO:0006508">
    <property type="term" value="P:proteolysis"/>
    <property type="evidence" value="ECO:0007669"/>
    <property type="project" value="InterPro"/>
</dbReference>
<dbReference type="InterPro" id="IPR015366">
    <property type="entry name" value="S53_propep"/>
</dbReference>
<evidence type="ECO:0000256" key="1">
    <source>
        <dbReference type="SAM" id="SignalP"/>
    </source>
</evidence>
<evidence type="ECO:0000313" key="3">
    <source>
        <dbReference type="EMBL" id="KAJ7687497.1"/>
    </source>
</evidence>
<dbReference type="Gene3D" id="3.40.50.200">
    <property type="entry name" value="Peptidase S8/S53 domain"/>
    <property type="match status" value="1"/>
</dbReference>
<dbReference type="CDD" id="cd11377">
    <property type="entry name" value="Pro-peptidase_S53"/>
    <property type="match status" value="1"/>
</dbReference>
<dbReference type="SUPFAM" id="SSF54897">
    <property type="entry name" value="Protease propeptides/inhibitors"/>
    <property type="match status" value="1"/>
</dbReference>
<keyword evidence="1" id="KW-0732">Signal</keyword>
<name>A0AAD7GGV8_MYCRO</name>
<dbReference type="GO" id="GO:0008240">
    <property type="term" value="F:tripeptidyl-peptidase activity"/>
    <property type="evidence" value="ECO:0007669"/>
    <property type="project" value="TreeGrafter"/>
</dbReference>
<dbReference type="PANTHER" id="PTHR14218:SF10">
    <property type="entry name" value="PEPTIDASE S53 DOMAIN-CONTAINING PROTEIN"/>
    <property type="match status" value="1"/>
</dbReference>
<sequence length="402" mass="43254">MLKPIAVIFLLHSAVRCQFLILEKRGDPPAGFSRIGPTPVDQVLNLRLALTQGNITGLQDTIYEISTPGNPRYGQYLTQDEFVAPSEGTTSLVTSWLDSNGLTSSPITPAGDWISVNLTVSKANEVLGADFSTFQNEDTNQTVVRTLAYSIPTSLKANISCMAHILLLSSQENRNERNGLAAFVGSSLIFVNDLTPIPSSGPIWRRTSLWAACYRVANNPVQILAPVHSLPGGTRSRPAARASDHMHDYGKFSLMGSHSAGGPTQPRYIAHTVGFILLSMCLQELYGIPSALAKPAANVLAVSGFENNFANERDLATFLETFRPDMSPNTTFELISVDGGINNQLPAGSGIAAAPDIQYTVGLATGVSVTFISTGTIPNDFYTEMLDQAHIQYALPAIPRPF</sequence>
<dbReference type="InterPro" id="IPR050819">
    <property type="entry name" value="Tripeptidyl-peptidase_I"/>
</dbReference>
<protein>
    <submittedName>
        <fullName evidence="3">Pro-kumamolisin, activation domain-containing protein</fullName>
    </submittedName>
</protein>
<evidence type="ECO:0000313" key="4">
    <source>
        <dbReference type="Proteomes" id="UP001221757"/>
    </source>
</evidence>
<feature type="domain" description="Peptidase S53 activation" evidence="2">
    <location>
        <begin position="29"/>
        <end position="168"/>
    </location>
</feature>
<evidence type="ECO:0000259" key="2">
    <source>
        <dbReference type="SMART" id="SM00944"/>
    </source>
</evidence>
<reference evidence="3" key="1">
    <citation type="submission" date="2023-03" db="EMBL/GenBank/DDBJ databases">
        <title>Massive genome expansion in bonnet fungi (Mycena s.s.) driven by repeated elements and novel gene families across ecological guilds.</title>
        <authorList>
            <consortium name="Lawrence Berkeley National Laboratory"/>
            <person name="Harder C.B."/>
            <person name="Miyauchi S."/>
            <person name="Viragh M."/>
            <person name="Kuo A."/>
            <person name="Thoen E."/>
            <person name="Andreopoulos B."/>
            <person name="Lu D."/>
            <person name="Skrede I."/>
            <person name="Drula E."/>
            <person name="Henrissat B."/>
            <person name="Morin E."/>
            <person name="Kohler A."/>
            <person name="Barry K."/>
            <person name="LaButti K."/>
            <person name="Morin E."/>
            <person name="Salamov A."/>
            <person name="Lipzen A."/>
            <person name="Mereny Z."/>
            <person name="Hegedus B."/>
            <person name="Baldrian P."/>
            <person name="Stursova M."/>
            <person name="Weitz H."/>
            <person name="Taylor A."/>
            <person name="Grigoriev I.V."/>
            <person name="Nagy L.G."/>
            <person name="Martin F."/>
            <person name="Kauserud H."/>
        </authorList>
    </citation>
    <scope>NUCLEOTIDE SEQUENCE</scope>
    <source>
        <strain evidence="3">CBHHK067</strain>
    </source>
</reference>
<organism evidence="3 4">
    <name type="scientific">Mycena rosella</name>
    <name type="common">Pink bonnet</name>
    <name type="synonym">Agaricus rosellus</name>
    <dbReference type="NCBI Taxonomy" id="1033263"/>
    <lineage>
        <taxon>Eukaryota</taxon>
        <taxon>Fungi</taxon>
        <taxon>Dikarya</taxon>
        <taxon>Basidiomycota</taxon>
        <taxon>Agaricomycotina</taxon>
        <taxon>Agaricomycetes</taxon>
        <taxon>Agaricomycetidae</taxon>
        <taxon>Agaricales</taxon>
        <taxon>Marasmiineae</taxon>
        <taxon>Mycenaceae</taxon>
        <taxon>Mycena</taxon>
    </lineage>
</organism>